<feature type="domain" description="CWH43-like N-terminal" evidence="2">
    <location>
        <begin position="18"/>
        <end position="208"/>
    </location>
</feature>
<reference evidence="3" key="1">
    <citation type="submission" date="2014-02" db="EMBL/GenBank/DDBJ databases">
        <authorList>
            <person name="Genoscope - CEA"/>
        </authorList>
    </citation>
    <scope>NUCLEOTIDE SEQUENCE</scope>
    <source>
        <strain evidence="3">LS3</strain>
    </source>
</reference>
<keyword evidence="1" id="KW-1133">Transmembrane helix</keyword>
<accession>A0A060T270</accession>
<dbReference type="Pfam" id="PF10277">
    <property type="entry name" value="Frag1"/>
    <property type="match status" value="1"/>
</dbReference>
<keyword evidence="1" id="KW-0472">Membrane</keyword>
<feature type="transmembrane region" description="Helical" evidence="1">
    <location>
        <begin position="160"/>
        <end position="178"/>
    </location>
</feature>
<dbReference type="InterPro" id="IPR019402">
    <property type="entry name" value="CWH43_N"/>
</dbReference>
<feature type="transmembrane region" description="Helical" evidence="1">
    <location>
        <begin position="20"/>
        <end position="39"/>
    </location>
</feature>
<evidence type="ECO:0000259" key="2">
    <source>
        <dbReference type="Pfam" id="PF10277"/>
    </source>
</evidence>
<feature type="transmembrane region" description="Helical" evidence="1">
    <location>
        <begin position="129"/>
        <end position="148"/>
    </location>
</feature>
<organism evidence="3">
    <name type="scientific">Blastobotrys adeninivorans</name>
    <name type="common">Yeast</name>
    <name type="synonym">Arxula adeninivorans</name>
    <dbReference type="NCBI Taxonomy" id="409370"/>
    <lineage>
        <taxon>Eukaryota</taxon>
        <taxon>Fungi</taxon>
        <taxon>Dikarya</taxon>
        <taxon>Ascomycota</taxon>
        <taxon>Saccharomycotina</taxon>
        <taxon>Dipodascomycetes</taxon>
        <taxon>Dipodascales</taxon>
        <taxon>Trichomonascaceae</taxon>
        <taxon>Blastobotrys</taxon>
    </lineage>
</organism>
<dbReference type="EMBL" id="HG937691">
    <property type="protein sequence ID" value="CDP33271.1"/>
    <property type="molecule type" value="Genomic_DNA"/>
</dbReference>
<proteinExistence type="predicted"/>
<keyword evidence="1" id="KW-0812">Transmembrane</keyword>
<dbReference type="AlphaFoldDB" id="A0A060T270"/>
<sequence length="235" mass="26588">MSSDARSFRVSVDFLSKSYVAITGGALVASFVCTSALHYKHAVQNSLFEYPEEYLFTLEASRRWYPERSLFQLLSAIALGPRLAITSIWHTGLKGSGDLFSLNLAWIAVARSLMWILYTFIPSSDDDDLHDICTILYVALTTGWMAGIGRRMQVYKSKEFVMVFVACFFALSHCYIQYTMRQVAGAHSLYALFQWVLMGIDLAFDWISTKSLWSLDITINCPNLAPLSKKFLSHV</sequence>
<reference evidence="3" key="2">
    <citation type="submission" date="2014-06" db="EMBL/GenBank/DDBJ databases">
        <title>The complete genome of Blastobotrys (Arxula) adeninivorans LS3 - a yeast of biotechnological interest.</title>
        <authorList>
            <person name="Kunze G."/>
            <person name="Gaillardin C."/>
            <person name="Czernicka M."/>
            <person name="Durrens P."/>
            <person name="Martin T."/>
            <person name="Boer E."/>
            <person name="Gabaldon T."/>
            <person name="Cruz J."/>
            <person name="Talla E."/>
            <person name="Marck C."/>
            <person name="Goffeau A."/>
            <person name="Barbe V."/>
            <person name="Baret P."/>
            <person name="Baronian K."/>
            <person name="Beier S."/>
            <person name="Bleykasten C."/>
            <person name="Bode R."/>
            <person name="Casaregola S."/>
            <person name="Despons L."/>
            <person name="Fairhead C."/>
            <person name="Giersberg M."/>
            <person name="Gierski P."/>
            <person name="Hahnel U."/>
            <person name="Hartmann A."/>
            <person name="Jankowska D."/>
            <person name="Jubin C."/>
            <person name="Jung P."/>
            <person name="Lafontaine I."/>
            <person name="Leh-Louis V."/>
            <person name="Lemaire M."/>
            <person name="Marcet-Houben M."/>
            <person name="Mascher M."/>
            <person name="Morel G."/>
            <person name="Richard G.-F."/>
            <person name="Riechen J."/>
            <person name="Sacerdot C."/>
            <person name="Sarkar A."/>
            <person name="Savel G."/>
            <person name="Schacherer J."/>
            <person name="Sherman D."/>
            <person name="Straub M.-L."/>
            <person name="Stein N."/>
            <person name="Thierry A."/>
            <person name="Trautwein-Schult A."/>
            <person name="Westhof E."/>
            <person name="Worch S."/>
            <person name="Dujon B."/>
            <person name="Souciet J.-L."/>
            <person name="Wincker P."/>
            <person name="Scholz U."/>
            <person name="Neuveglise N."/>
        </authorList>
    </citation>
    <scope>NUCLEOTIDE SEQUENCE</scope>
    <source>
        <strain evidence="3">LS3</strain>
    </source>
</reference>
<name>A0A060T270_BLAAD</name>
<evidence type="ECO:0000313" key="3">
    <source>
        <dbReference type="EMBL" id="CDP33271.1"/>
    </source>
</evidence>
<evidence type="ECO:0000256" key="1">
    <source>
        <dbReference type="SAM" id="Phobius"/>
    </source>
</evidence>
<feature type="transmembrane region" description="Helical" evidence="1">
    <location>
        <begin position="102"/>
        <end position="123"/>
    </location>
</feature>
<gene>
    <name evidence="3" type="ORF">GNLVRS02_ARAD1A05720g</name>
</gene>
<protein>
    <submittedName>
        <fullName evidence="3">ARAD1A05720p</fullName>
    </submittedName>
</protein>